<comment type="caution">
    <text evidence="1">The sequence shown here is derived from an EMBL/GenBank/DDBJ whole genome shotgun (WGS) entry which is preliminary data.</text>
</comment>
<accession>A0ABQ2WSM4</accession>
<evidence type="ECO:0000313" key="1">
    <source>
        <dbReference type="EMBL" id="GGW70470.1"/>
    </source>
</evidence>
<organism evidence="1 2">
    <name type="scientific">Alishewanella tabrizica</name>
    <dbReference type="NCBI Taxonomy" id="671278"/>
    <lineage>
        <taxon>Bacteria</taxon>
        <taxon>Pseudomonadati</taxon>
        <taxon>Pseudomonadota</taxon>
        <taxon>Gammaproteobacteria</taxon>
        <taxon>Alteromonadales</taxon>
        <taxon>Alteromonadaceae</taxon>
        <taxon>Alishewanella</taxon>
    </lineage>
</organism>
<reference evidence="2" key="1">
    <citation type="journal article" date="2019" name="Int. J. Syst. Evol. Microbiol.">
        <title>The Global Catalogue of Microorganisms (GCM) 10K type strain sequencing project: providing services to taxonomists for standard genome sequencing and annotation.</title>
        <authorList>
            <consortium name="The Broad Institute Genomics Platform"/>
            <consortium name="The Broad Institute Genome Sequencing Center for Infectious Disease"/>
            <person name="Wu L."/>
            <person name="Ma J."/>
        </authorList>
    </citation>
    <scope>NUCLEOTIDE SEQUENCE [LARGE SCALE GENOMIC DNA]</scope>
    <source>
        <strain evidence="2">KCTC 23723</strain>
    </source>
</reference>
<keyword evidence="1" id="KW-0449">Lipoprotein</keyword>
<dbReference type="InterPro" id="IPR024409">
    <property type="entry name" value="DUF3833"/>
</dbReference>
<sequence>MRMLSVAACALLVGCSQSVQDYQAETPVLSLKEFFAGSGKAYGVLQDWRGKQTLRFTADLCGEWQGDQGNLYEVFYFSDGRVEQRHWRLQQGADGKITGTADDVVGEAQGQLSGNALYWQYVLRIPYDGSTLDVTVKDWLYLVDKQNLINRTSMHKFGIKVADLTLSIQQLDAKADCTALKQQVAELAAKATINTKAGK</sequence>
<evidence type="ECO:0000313" key="2">
    <source>
        <dbReference type="Proteomes" id="UP000634667"/>
    </source>
</evidence>
<dbReference type="Pfam" id="PF12915">
    <property type="entry name" value="DUF3833"/>
    <property type="match status" value="1"/>
</dbReference>
<name>A0ABQ2WSM4_9ALTE</name>
<dbReference type="Proteomes" id="UP000634667">
    <property type="component" value="Unassembled WGS sequence"/>
</dbReference>
<dbReference type="PROSITE" id="PS51257">
    <property type="entry name" value="PROKAR_LIPOPROTEIN"/>
    <property type="match status" value="1"/>
</dbReference>
<proteinExistence type="predicted"/>
<keyword evidence="2" id="KW-1185">Reference proteome</keyword>
<protein>
    <submittedName>
        <fullName evidence="1">Lipoprotein</fullName>
    </submittedName>
</protein>
<gene>
    <name evidence="1" type="ORF">GCM10008111_28300</name>
</gene>
<dbReference type="RefSeq" id="WP_189483882.1">
    <property type="nucleotide sequence ID" value="NZ_BMYR01000012.1"/>
</dbReference>
<dbReference type="EMBL" id="BMYR01000012">
    <property type="protein sequence ID" value="GGW70470.1"/>
    <property type="molecule type" value="Genomic_DNA"/>
</dbReference>